<reference evidence="3" key="1">
    <citation type="submission" date="2016-11" db="EMBL/GenBank/DDBJ databases">
        <authorList>
            <person name="Varghese N."/>
            <person name="Submissions S."/>
        </authorList>
    </citation>
    <scope>NUCLEOTIDE SEQUENCE [LARGE SCALE GENOMIC DNA]</scope>
    <source>
        <strain evidence="3">DSM 18761</strain>
    </source>
</reference>
<dbReference type="EMBL" id="FQUR01000011">
    <property type="protein sequence ID" value="SHE93022.1"/>
    <property type="molecule type" value="Genomic_DNA"/>
</dbReference>
<sequence length="187" mass="21467">MKRIVTVLLTLILIFSTTVVFGATDNVLENEPAAIFEGSSIEMSVVENTKLSSMDFIYLPNYNADIGGGILLSEEIKRHNNNELARYVAKLSVDFIVASLAYQYKLGFPTSFVIDRFTNTLISWFNNNYLQDTYTGAWMWKAWSNYENVYVIYVTLVHYSDGTYTKPIKVQTLEIGREYGTTVEYYY</sequence>
<evidence type="ECO:0000313" key="2">
    <source>
        <dbReference type="EMBL" id="SHE93022.1"/>
    </source>
</evidence>
<feature type="chain" id="PRO_5013019404" evidence="1">
    <location>
        <begin position="23"/>
        <end position="187"/>
    </location>
</feature>
<evidence type="ECO:0000313" key="3">
    <source>
        <dbReference type="Proteomes" id="UP000184127"/>
    </source>
</evidence>
<gene>
    <name evidence="2" type="ORF">SAMN02745195_01471</name>
</gene>
<protein>
    <submittedName>
        <fullName evidence="2">Uncharacterized protein</fullName>
    </submittedName>
</protein>
<keyword evidence="1" id="KW-0732">Signal</keyword>
<accession>A0A1M4XIM7</accession>
<evidence type="ECO:0000256" key="1">
    <source>
        <dbReference type="SAM" id="SignalP"/>
    </source>
</evidence>
<dbReference type="AlphaFoldDB" id="A0A1M4XIM7"/>
<dbReference type="Proteomes" id="UP000184127">
    <property type="component" value="Unassembled WGS sequence"/>
</dbReference>
<dbReference type="RefSeq" id="WP_234949246.1">
    <property type="nucleotide sequence ID" value="NZ_FQUR01000011.1"/>
</dbReference>
<name>A0A1M4XIM7_9THEO</name>
<proteinExistence type="predicted"/>
<feature type="signal peptide" evidence="1">
    <location>
        <begin position="1"/>
        <end position="22"/>
    </location>
</feature>
<organism evidence="2 3">
    <name type="scientific">Thermoanaerobacter uzonensis DSM 18761</name>
    <dbReference type="NCBI Taxonomy" id="1123369"/>
    <lineage>
        <taxon>Bacteria</taxon>
        <taxon>Bacillati</taxon>
        <taxon>Bacillota</taxon>
        <taxon>Clostridia</taxon>
        <taxon>Thermoanaerobacterales</taxon>
        <taxon>Thermoanaerobacteraceae</taxon>
        <taxon>Thermoanaerobacter</taxon>
    </lineage>
</organism>
<keyword evidence="3" id="KW-1185">Reference proteome</keyword>